<evidence type="ECO:0000256" key="2">
    <source>
        <dbReference type="ARBA" id="ARBA00007277"/>
    </source>
</evidence>
<gene>
    <name evidence="10" type="ORF">TrRE_jg11432</name>
</gene>
<comment type="similarity">
    <text evidence="2">Belongs to the glycerophosphoryl diester phosphodiesterase family.</text>
</comment>
<keyword evidence="6" id="KW-0443">Lipid metabolism</keyword>
<dbReference type="PROSITE" id="PS51704">
    <property type="entry name" value="GP_PDE"/>
    <property type="match status" value="1"/>
</dbReference>
<evidence type="ECO:0000256" key="3">
    <source>
        <dbReference type="ARBA" id="ARBA00022692"/>
    </source>
</evidence>
<proteinExistence type="inferred from homology"/>
<protein>
    <recommendedName>
        <fullName evidence="9">GP-PDE domain-containing protein</fullName>
    </recommendedName>
</protein>
<evidence type="ECO:0000256" key="4">
    <source>
        <dbReference type="ARBA" id="ARBA00022801"/>
    </source>
</evidence>
<accession>A0A9W7L5A8</accession>
<dbReference type="OrthoDB" id="1058301at2759"/>
<evidence type="ECO:0000256" key="1">
    <source>
        <dbReference type="ARBA" id="ARBA00004370"/>
    </source>
</evidence>
<dbReference type="Gene3D" id="3.20.20.190">
    <property type="entry name" value="Phosphatidylinositol (PI) phosphodiesterase"/>
    <property type="match status" value="1"/>
</dbReference>
<dbReference type="GO" id="GO:0016020">
    <property type="term" value="C:membrane"/>
    <property type="evidence" value="ECO:0007669"/>
    <property type="project" value="UniProtKB-SubCell"/>
</dbReference>
<comment type="subcellular location">
    <subcellularLocation>
        <location evidence="1">Membrane</location>
    </subcellularLocation>
</comment>
<feature type="region of interest" description="Disordered" evidence="8">
    <location>
        <begin position="340"/>
        <end position="376"/>
    </location>
</feature>
<dbReference type="Proteomes" id="UP001165082">
    <property type="component" value="Unassembled WGS sequence"/>
</dbReference>
<evidence type="ECO:0000256" key="5">
    <source>
        <dbReference type="ARBA" id="ARBA00022989"/>
    </source>
</evidence>
<evidence type="ECO:0000256" key="7">
    <source>
        <dbReference type="ARBA" id="ARBA00023136"/>
    </source>
</evidence>
<name>A0A9W7L5A8_9STRA</name>
<reference evidence="10" key="1">
    <citation type="submission" date="2022-07" db="EMBL/GenBank/DDBJ databases">
        <title>Genome analysis of Parmales, a sister group of diatoms, reveals the evolutionary specialization of diatoms from phago-mixotrophs to photoautotrophs.</title>
        <authorList>
            <person name="Ban H."/>
            <person name="Sato S."/>
            <person name="Yoshikawa S."/>
            <person name="Kazumasa Y."/>
            <person name="Nakamura Y."/>
            <person name="Ichinomiya M."/>
            <person name="Saitoh K."/>
            <person name="Sato N."/>
            <person name="Blanc-Mathieu R."/>
            <person name="Endo H."/>
            <person name="Kuwata A."/>
            <person name="Ogata H."/>
        </authorList>
    </citation>
    <scope>NUCLEOTIDE SEQUENCE</scope>
</reference>
<evidence type="ECO:0000313" key="10">
    <source>
        <dbReference type="EMBL" id="GMI31117.1"/>
    </source>
</evidence>
<dbReference type="InterPro" id="IPR017946">
    <property type="entry name" value="PLC-like_Pdiesterase_TIM-brl"/>
</dbReference>
<dbReference type="Pfam" id="PF03009">
    <property type="entry name" value="GDPD"/>
    <property type="match status" value="1"/>
</dbReference>
<keyword evidence="5" id="KW-1133">Transmembrane helix</keyword>
<dbReference type="GO" id="GO:0046475">
    <property type="term" value="P:glycerophospholipid catabolic process"/>
    <property type="evidence" value="ECO:0007669"/>
    <property type="project" value="TreeGrafter"/>
</dbReference>
<dbReference type="GO" id="GO:0005737">
    <property type="term" value="C:cytoplasm"/>
    <property type="evidence" value="ECO:0007669"/>
    <property type="project" value="UniProtKB-ARBA"/>
</dbReference>
<sequence length="376" mass="43021">MGLHTNKNLLREMSLFRRVNAPMRSMSSPIRRTSSLGKKPLVIAHRCGGGEAPENTIAAARQSLENASSLILHVDLLLTADKQVVCFHDQEPHERNMLKMTGRDSSIRFFDFNHLPPLLSRIPTNPLCDLGSYVDTTKYTREGRKICKFEDLCEAFIDVPMVLELWGDDPTLVERVHEILFSFRRAKNVVWGNRFSVKIQRACEDYDHVIPTFSTASQWSWLYIAYYTGVLPFLPIQHFDVFNAVLINEAKWRRLLIGSLGQNFLSDLVVLVFNVIQRTLNWLLRAPKMFEHLQARGIPVVAFVVNDKEEWGYACSKNMAAICTDYPARFNAFSNTAPVVSPPVSQQDMKAASSTKPQSREQRRHTSFNEYRNGRL</sequence>
<dbReference type="SUPFAM" id="SSF51695">
    <property type="entry name" value="PLC-like phosphodiesterases"/>
    <property type="match status" value="1"/>
</dbReference>
<keyword evidence="4" id="KW-0378">Hydrolase</keyword>
<organism evidence="10 11">
    <name type="scientific">Triparma retinervis</name>
    <dbReference type="NCBI Taxonomy" id="2557542"/>
    <lineage>
        <taxon>Eukaryota</taxon>
        <taxon>Sar</taxon>
        <taxon>Stramenopiles</taxon>
        <taxon>Ochrophyta</taxon>
        <taxon>Bolidophyceae</taxon>
        <taxon>Parmales</taxon>
        <taxon>Triparmaceae</taxon>
        <taxon>Triparma</taxon>
    </lineage>
</organism>
<dbReference type="PANTHER" id="PTHR42758:SF2">
    <property type="entry name" value="PHOSPHATIDYLGLYCEROL PHOSPHOLIPASE C"/>
    <property type="match status" value="1"/>
</dbReference>
<keyword evidence="11" id="KW-1185">Reference proteome</keyword>
<dbReference type="InterPro" id="IPR052271">
    <property type="entry name" value="GDPD-Related"/>
</dbReference>
<evidence type="ECO:0000256" key="6">
    <source>
        <dbReference type="ARBA" id="ARBA00023098"/>
    </source>
</evidence>
<evidence type="ECO:0000256" key="8">
    <source>
        <dbReference type="SAM" id="MobiDB-lite"/>
    </source>
</evidence>
<dbReference type="GO" id="GO:0008081">
    <property type="term" value="F:phosphoric diester hydrolase activity"/>
    <property type="evidence" value="ECO:0007669"/>
    <property type="project" value="InterPro"/>
</dbReference>
<dbReference type="EMBL" id="BRXZ01007658">
    <property type="protein sequence ID" value="GMI31117.1"/>
    <property type="molecule type" value="Genomic_DNA"/>
</dbReference>
<evidence type="ECO:0000259" key="9">
    <source>
        <dbReference type="PROSITE" id="PS51704"/>
    </source>
</evidence>
<dbReference type="PANTHER" id="PTHR42758">
    <property type="entry name" value="PHOSPHATIDYLGLYCEROL PHOSPHOLIPASE C"/>
    <property type="match status" value="1"/>
</dbReference>
<dbReference type="InterPro" id="IPR030395">
    <property type="entry name" value="GP_PDE_dom"/>
</dbReference>
<feature type="compositionally biased region" description="Polar residues" evidence="8">
    <location>
        <begin position="340"/>
        <end position="357"/>
    </location>
</feature>
<evidence type="ECO:0000313" key="11">
    <source>
        <dbReference type="Proteomes" id="UP001165082"/>
    </source>
</evidence>
<keyword evidence="7" id="KW-0472">Membrane</keyword>
<feature type="domain" description="GP-PDE" evidence="9">
    <location>
        <begin position="40"/>
        <end position="334"/>
    </location>
</feature>
<comment type="caution">
    <text evidence="10">The sequence shown here is derived from an EMBL/GenBank/DDBJ whole genome shotgun (WGS) entry which is preliminary data.</text>
</comment>
<keyword evidence="3" id="KW-0812">Transmembrane</keyword>
<dbReference type="AlphaFoldDB" id="A0A9W7L5A8"/>